<comment type="caution">
    <text evidence="2">The sequence shown here is derived from an EMBL/GenBank/DDBJ whole genome shotgun (WGS) entry which is preliminary data.</text>
</comment>
<dbReference type="InterPro" id="IPR023405">
    <property type="entry name" value="Topo_IA_core_domain"/>
</dbReference>
<dbReference type="Gene3D" id="3.40.50.140">
    <property type="match status" value="1"/>
</dbReference>
<reference evidence="2" key="1">
    <citation type="journal article" date="2014" name="Front. Microbiol.">
        <title>High frequency of phylogenetically diverse reductive dehalogenase-homologous genes in deep subseafloor sedimentary metagenomes.</title>
        <authorList>
            <person name="Kawai M."/>
            <person name="Futagami T."/>
            <person name="Toyoda A."/>
            <person name="Takaki Y."/>
            <person name="Nishi S."/>
            <person name="Hori S."/>
            <person name="Arai W."/>
            <person name="Tsubouchi T."/>
            <person name="Morono Y."/>
            <person name="Uchiyama I."/>
            <person name="Ito T."/>
            <person name="Fujiyama A."/>
            <person name="Inagaki F."/>
            <person name="Takami H."/>
        </authorList>
    </citation>
    <scope>NUCLEOTIDE SEQUENCE</scope>
    <source>
        <strain evidence="2">Expedition CK06-06</strain>
    </source>
</reference>
<feature type="non-terminal residue" evidence="2">
    <location>
        <position position="34"/>
    </location>
</feature>
<dbReference type="PROSITE" id="PS50880">
    <property type="entry name" value="TOPRIM"/>
    <property type="match status" value="1"/>
</dbReference>
<dbReference type="AlphaFoldDB" id="X1RAJ3"/>
<organism evidence="2">
    <name type="scientific">marine sediment metagenome</name>
    <dbReference type="NCBI Taxonomy" id="412755"/>
    <lineage>
        <taxon>unclassified sequences</taxon>
        <taxon>metagenomes</taxon>
        <taxon>ecological metagenomes</taxon>
    </lineage>
</organism>
<feature type="non-terminal residue" evidence="2">
    <location>
        <position position="1"/>
    </location>
</feature>
<accession>X1RAJ3</accession>
<dbReference type="InterPro" id="IPR006171">
    <property type="entry name" value="TOPRIM_dom"/>
</dbReference>
<evidence type="ECO:0000313" key="2">
    <source>
        <dbReference type="EMBL" id="GAI64021.1"/>
    </source>
</evidence>
<dbReference type="SUPFAM" id="SSF56712">
    <property type="entry name" value="Prokaryotic type I DNA topoisomerase"/>
    <property type="match status" value="1"/>
</dbReference>
<protein>
    <recommendedName>
        <fullName evidence="1">Toprim domain-containing protein</fullName>
    </recommendedName>
</protein>
<evidence type="ECO:0000259" key="1">
    <source>
        <dbReference type="PROSITE" id="PS50880"/>
    </source>
</evidence>
<feature type="domain" description="Toprim" evidence="1">
    <location>
        <begin position="1"/>
        <end position="31"/>
    </location>
</feature>
<dbReference type="EMBL" id="BARV01046218">
    <property type="protein sequence ID" value="GAI64021.1"/>
    <property type="molecule type" value="Genomic_DNA"/>
</dbReference>
<gene>
    <name evidence="2" type="ORF">S06H3_67105</name>
</gene>
<sequence length="34" mass="4032">DREGEAIAWHLVEVTRSNQTPYYRVVFHEITDEA</sequence>
<name>X1RAJ3_9ZZZZ</name>
<proteinExistence type="predicted"/>